<dbReference type="EMBL" id="DVMT01000013">
    <property type="protein sequence ID" value="HIU39849.1"/>
    <property type="molecule type" value="Genomic_DNA"/>
</dbReference>
<reference evidence="1" key="1">
    <citation type="submission" date="2020-10" db="EMBL/GenBank/DDBJ databases">
        <authorList>
            <person name="Gilroy R."/>
        </authorList>
    </citation>
    <scope>NUCLEOTIDE SEQUENCE</scope>
    <source>
        <strain evidence="1">CHK193-30670</strain>
    </source>
</reference>
<comment type="caution">
    <text evidence="1">The sequence shown here is derived from an EMBL/GenBank/DDBJ whole genome shotgun (WGS) entry which is preliminary data.</text>
</comment>
<dbReference type="AlphaFoldDB" id="A0A9D1LHE3"/>
<gene>
    <name evidence="1" type="ORF">IAB68_00925</name>
</gene>
<evidence type="ECO:0000313" key="2">
    <source>
        <dbReference type="Proteomes" id="UP000824074"/>
    </source>
</evidence>
<proteinExistence type="predicted"/>
<organism evidence="1 2">
    <name type="scientific">Candidatus Aphodocola excrementigallinarum</name>
    <dbReference type="NCBI Taxonomy" id="2840670"/>
    <lineage>
        <taxon>Bacteria</taxon>
        <taxon>Bacillati</taxon>
        <taxon>Bacillota</taxon>
        <taxon>Bacilli</taxon>
        <taxon>Candidatus Aphodocola</taxon>
    </lineage>
</organism>
<name>A0A9D1LHE3_9FIRM</name>
<accession>A0A9D1LHE3</accession>
<protein>
    <submittedName>
        <fullName evidence="1">Uncharacterized protein</fullName>
    </submittedName>
</protein>
<sequence>MSGKLSEKKLKEIIDKNFKNYVLIPSDNLKNEIENIYQNNIIKAQRYSIKKKVELIYMK</sequence>
<reference evidence="1" key="2">
    <citation type="journal article" date="2021" name="PeerJ">
        <title>Extensive microbial diversity within the chicken gut microbiome revealed by metagenomics and culture.</title>
        <authorList>
            <person name="Gilroy R."/>
            <person name="Ravi A."/>
            <person name="Getino M."/>
            <person name="Pursley I."/>
            <person name="Horton D.L."/>
            <person name="Alikhan N.F."/>
            <person name="Baker D."/>
            <person name="Gharbi K."/>
            <person name="Hall N."/>
            <person name="Watson M."/>
            <person name="Adriaenssens E.M."/>
            <person name="Foster-Nyarko E."/>
            <person name="Jarju S."/>
            <person name="Secka A."/>
            <person name="Antonio M."/>
            <person name="Oren A."/>
            <person name="Chaudhuri R.R."/>
            <person name="La Ragione R."/>
            <person name="Hildebrand F."/>
            <person name="Pallen M.J."/>
        </authorList>
    </citation>
    <scope>NUCLEOTIDE SEQUENCE</scope>
    <source>
        <strain evidence="1">CHK193-30670</strain>
    </source>
</reference>
<evidence type="ECO:0000313" key="1">
    <source>
        <dbReference type="EMBL" id="HIU39849.1"/>
    </source>
</evidence>
<dbReference type="Proteomes" id="UP000824074">
    <property type="component" value="Unassembled WGS sequence"/>
</dbReference>